<dbReference type="EMBL" id="MLAK01000543">
    <property type="protein sequence ID" value="OHT13327.1"/>
    <property type="molecule type" value="Genomic_DNA"/>
</dbReference>
<dbReference type="AlphaFoldDB" id="A0A1J4KPW1"/>
<dbReference type="RefSeq" id="XP_068366463.1">
    <property type="nucleotide sequence ID" value="XM_068499032.1"/>
</dbReference>
<dbReference type="Gene3D" id="1.20.5.170">
    <property type="match status" value="1"/>
</dbReference>
<feature type="compositionally biased region" description="Polar residues" evidence="2">
    <location>
        <begin position="123"/>
        <end position="137"/>
    </location>
</feature>
<dbReference type="SUPFAM" id="SSF57997">
    <property type="entry name" value="Tropomyosin"/>
    <property type="match status" value="1"/>
</dbReference>
<accession>A0A1J4KPW1</accession>
<dbReference type="Proteomes" id="UP000179807">
    <property type="component" value="Unassembled WGS sequence"/>
</dbReference>
<evidence type="ECO:0000256" key="2">
    <source>
        <dbReference type="SAM" id="MobiDB-lite"/>
    </source>
</evidence>
<evidence type="ECO:0000313" key="4">
    <source>
        <dbReference type="Proteomes" id="UP000179807"/>
    </source>
</evidence>
<protein>
    <submittedName>
        <fullName evidence="3">Uncharacterized protein</fullName>
    </submittedName>
</protein>
<reference evidence="3" key="1">
    <citation type="submission" date="2016-10" db="EMBL/GenBank/DDBJ databases">
        <authorList>
            <person name="Benchimol M."/>
            <person name="Almeida L.G."/>
            <person name="Vasconcelos A.T."/>
            <person name="Perreira-Neves A."/>
            <person name="Rosa I.A."/>
            <person name="Tasca T."/>
            <person name="Bogo M.R."/>
            <person name="de Souza W."/>
        </authorList>
    </citation>
    <scope>NUCLEOTIDE SEQUENCE [LARGE SCALE GENOMIC DNA]</scope>
    <source>
        <strain evidence="3">K</strain>
    </source>
</reference>
<feature type="coiled-coil region" evidence="1">
    <location>
        <begin position="581"/>
        <end position="659"/>
    </location>
</feature>
<feature type="coiled-coil region" evidence="1">
    <location>
        <begin position="452"/>
        <end position="486"/>
    </location>
</feature>
<name>A0A1J4KPW1_9EUKA</name>
<feature type="coiled-coil region" evidence="1">
    <location>
        <begin position="332"/>
        <end position="377"/>
    </location>
</feature>
<dbReference type="PANTHER" id="PTHR45615:SF80">
    <property type="entry name" value="GRIP DOMAIN-CONTAINING PROTEIN"/>
    <property type="match status" value="1"/>
</dbReference>
<keyword evidence="1" id="KW-0175">Coiled coil</keyword>
<feature type="region of interest" description="Disordered" evidence="2">
    <location>
        <begin position="194"/>
        <end position="213"/>
    </location>
</feature>
<evidence type="ECO:0000313" key="3">
    <source>
        <dbReference type="EMBL" id="OHT13327.1"/>
    </source>
</evidence>
<sequence length="1007" mass="114186">MQIDEGLADNKESDVYQSLMNVKNKVKDNVKALANTDSINDSIISDIKSLKADVSALKRTLSDHEKLWDEFQANVSNFISSGDDFNEDVRSKFKHHLEEIVGTKELNKSINELKQQINQIMNSPARTISSDSSQNNESKARKLESNDITQNSDSCSCQEDLRQIKLMLKNQASLWTEFESTIQTLVKISTDELNDADFDPEHPPSSPSGYPVSLPAQIRTLKDEIKRVREEISAFTQRQNRISNETMTDSGVSQEFLKVHALIENLTNADQELTQKIHSLYDQIEILKSMKPGASFDTEQANAVQARSVKFDFGEKPARTKHRVPKKSIDENNNEVENNEEFEYEYDDEEAERERTRKMLENKLRSITTRLEELTHDFCEFKQQAISSCNITDIELLSRIQNISFADRINRLENYGDEVSSTISCIKHEIKVMKIEMSQMDADKMNELNDSVERSNIKASKVNSKLADLESKLDNLNSHHNEVSSKIGTIESQVKEINTRIVDIDSKLSSHSTKTDTSIENLESQLKATKVHAVKAGKGVECAVERIDGLAKDVTNLTGRVDSTQNEITKVNETLDIHLYHKVKIENVETLKDVLDELESEIKELKQPQASSEDVVKLQEECKRLNEQVELVYKQKLQVNQLFENIDCLKNEIEEVRLSAVQDRAVTVTTDVIEGEFQKLQEMESNISKITTDFENIKASLETINKLAASHNELKKIVLNDHREVRALKAISMPNDAKGGESDDEFKFDDFENIDASSMRTFDDLSAPSSPIVIKSQINSIDDCSDALKIVLAEQNRQKRLLEKLTDFAKEGEIRNSQMKYHARMIQELRNRLTSQGDLITNLISKTGTQEKSMNQLSQTVRYLDMLNIEKEIDNLKESLKLDNIKIDGIGTFAKLVNIVLTNKKRIGELGKFYNNLDNELVDFKDDVKRSEKRTCASSKQSSPTSKVAPRLPVKNSLALQSAQIARVIDNLEDSKFPLSSEPKSKRKTGSPPSPRSPQSTRSSRPK</sequence>
<feature type="coiled-coil region" evidence="1">
    <location>
        <begin position="218"/>
        <end position="283"/>
    </location>
</feature>
<evidence type="ECO:0000256" key="1">
    <source>
        <dbReference type="SAM" id="Coils"/>
    </source>
</evidence>
<proteinExistence type="predicted"/>
<feature type="region of interest" description="Disordered" evidence="2">
    <location>
        <begin position="976"/>
        <end position="1007"/>
    </location>
</feature>
<dbReference type="PANTHER" id="PTHR45615">
    <property type="entry name" value="MYOSIN HEAVY CHAIN, NON-MUSCLE"/>
    <property type="match status" value="1"/>
</dbReference>
<feature type="compositionally biased region" description="Low complexity" evidence="2">
    <location>
        <begin position="997"/>
        <end position="1007"/>
    </location>
</feature>
<keyword evidence="4" id="KW-1185">Reference proteome</keyword>
<gene>
    <name evidence="3" type="ORF">TRFO_16529</name>
</gene>
<dbReference type="VEuPathDB" id="TrichDB:TRFO_16529"/>
<dbReference type="GeneID" id="94833736"/>
<comment type="caution">
    <text evidence="3">The sequence shown here is derived from an EMBL/GenBank/DDBJ whole genome shotgun (WGS) entry which is preliminary data.</text>
</comment>
<feature type="region of interest" description="Disordered" evidence="2">
    <location>
        <begin position="123"/>
        <end position="154"/>
    </location>
</feature>
<organism evidence="3 4">
    <name type="scientific">Tritrichomonas foetus</name>
    <dbReference type="NCBI Taxonomy" id="1144522"/>
    <lineage>
        <taxon>Eukaryota</taxon>
        <taxon>Metamonada</taxon>
        <taxon>Parabasalia</taxon>
        <taxon>Tritrichomonadida</taxon>
        <taxon>Tritrichomonadidae</taxon>
        <taxon>Tritrichomonas</taxon>
    </lineage>
</organism>